<reference evidence="1" key="1">
    <citation type="journal article" date="2020" name="Nat. Commun.">
        <title>Large-scale genome sequencing of mycorrhizal fungi provides insights into the early evolution of symbiotic traits.</title>
        <authorList>
            <person name="Miyauchi S."/>
            <person name="Kiss E."/>
            <person name="Kuo A."/>
            <person name="Drula E."/>
            <person name="Kohler A."/>
            <person name="Sanchez-Garcia M."/>
            <person name="Morin E."/>
            <person name="Andreopoulos B."/>
            <person name="Barry K.W."/>
            <person name="Bonito G."/>
            <person name="Buee M."/>
            <person name="Carver A."/>
            <person name="Chen C."/>
            <person name="Cichocki N."/>
            <person name="Clum A."/>
            <person name="Culley D."/>
            <person name="Crous P.W."/>
            <person name="Fauchery L."/>
            <person name="Girlanda M."/>
            <person name="Hayes R.D."/>
            <person name="Keri Z."/>
            <person name="LaButti K."/>
            <person name="Lipzen A."/>
            <person name="Lombard V."/>
            <person name="Magnuson J."/>
            <person name="Maillard F."/>
            <person name="Murat C."/>
            <person name="Nolan M."/>
            <person name="Ohm R.A."/>
            <person name="Pangilinan J."/>
            <person name="Pereira M.F."/>
            <person name="Perotto S."/>
            <person name="Peter M."/>
            <person name="Pfister S."/>
            <person name="Riley R."/>
            <person name="Sitrit Y."/>
            <person name="Stielow J.B."/>
            <person name="Szollosi G."/>
            <person name="Zifcakova L."/>
            <person name="Stursova M."/>
            <person name="Spatafora J.W."/>
            <person name="Tedersoo L."/>
            <person name="Vaario L.M."/>
            <person name="Yamada A."/>
            <person name="Yan M."/>
            <person name="Wang P."/>
            <person name="Xu J."/>
            <person name="Bruns T."/>
            <person name="Baldrian P."/>
            <person name="Vilgalys R."/>
            <person name="Dunand C."/>
            <person name="Henrissat B."/>
            <person name="Grigoriev I.V."/>
            <person name="Hibbett D."/>
            <person name="Nagy L.G."/>
            <person name="Martin F.M."/>
        </authorList>
    </citation>
    <scope>NUCLEOTIDE SEQUENCE</scope>
    <source>
        <strain evidence="1">UP504</strain>
    </source>
</reference>
<dbReference type="EMBL" id="MU129187">
    <property type="protein sequence ID" value="KAF9504872.1"/>
    <property type="molecule type" value="Genomic_DNA"/>
</dbReference>
<evidence type="ECO:0000313" key="2">
    <source>
        <dbReference type="Proteomes" id="UP000886523"/>
    </source>
</evidence>
<sequence length="91" mass="10607">MYVDISCCVPYRYKFGHILMPWASRWSHSHHLKSFDHSRQARGRGSFFHSQGLGRQVILPLRRRPRKNELHSPLPLRALMLAAGACEIQKL</sequence>
<accession>A0A9P6AFX1</accession>
<gene>
    <name evidence="1" type="ORF">BS47DRAFT_1354653</name>
</gene>
<evidence type="ECO:0000313" key="1">
    <source>
        <dbReference type="EMBL" id="KAF9504872.1"/>
    </source>
</evidence>
<name>A0A9P6AFX1_9AGAM</name>
<dbReference type="AlphaFoldDB" id="A0A9P6AFX1"/>
<proteinExistence type="predicted"/>
<keyword evidence="2" id="KW-1185">Reference proteome</keyword>
<organism evidence="1 2">
    <name type="scientific">Hydnum rufescens UP504</name>
    <dbReference type="NCBI Taxonomy" id="1448309"/>
    <lineage>
        <taxon>Eukaryota</taxon>
        <taxon>Fungi</taxon>
        <taxon>Dikarya</taxon>
        <taxon>Basidiomycota</taxon>
        <taxon>Agaricomycotina</taxon>
        <taxon>Agaricomycetes</taxon>
        <taxon>Cantharellales</taxon>
        <taxon>Hydnaceae</taxon>
        <taxon>Hydnum</taxon>
    </lineage>
</organism>
<dbReference type="Proteomes" id="UP000886523">
    <property type="component" value="Unassembled WGS sequence"/>
</dbReference>
<comment type="caution">
    <text evidence="1">The sequence shown here is derived from an EMBL/GenBank/DDBJ whole genome shotgun (WGS) entry which is preliminary data.</text>
</comment>
<protein>
    <submittedName>
        <fullName evidence="1">Uncharacterized protein</fullName>
    </submittedName>
</protein>
<feature type="non-terminal residue" evidence="1">
    <location>
        <position position="91"/>
    </location>
</feature>